<feature type="compositionally biased region" description="Basic and acidic residues" evidence="5">
    <location>
        <begin position="124"/>
        <end position="135"/>
    </location>
</feature>
<comment type="subcellular location">
    <subcellularLocation>
        <location evidence="1">Membrane</location>
        <topology evidence="1">Multi-pass membrane protein</topology>
    </subcellularLocation>
</comment>
<protein>
    <submittedName>
        <fullName evidence="9">Uncharacterized protein</fullName>
    </submittedName>
</protein>
<proteinExistence type="predicted"/>
<dbReference type="Pfam" id="PF01957">
    <property type="entry name" value="NfeD"/>
    <property type="match status" value="1"/>
</dbReference>
<keyword evidence="10" id="KW-1185">Reference proteome</keyword>
<dbReference type="eggNOG" id="COG1030">
    <property type="taxonomic scope" value="Bacteria"/>
</dbReference>
<dbReference type="InterPro" id="IPR029045">
    <property type="entry name" value="ClpP/crotonase-like_dom_sf"/>
</dbReference>
<dbReference type="Pfam" id="PF24961">
    <property type="entry name" value="NfeD_membrane"/>
    <property type="match status" value="1"/>
</dbReference>
<accession>Q7UV96</accession>
<feature type="transmembrane region" description="Helical" evidence="6">
    <location>
        <begin position="663"/>
        <end position="685"/>
    </location>
</feature>
<dbReference type="OrthoDB" id="284354at2"/>
<keyword evidence="3 6" id="KW-1133">Transmembrane helix</keyword>
<dbReference type="AlphaFoldDB" id="Q7UV96"/>
<feature type="transmembrane region" description="Helical" evidence="6">
    <location>
        <begin position="629"/>
        <end position="651"/>
    </location>
</feature>
<dbReference type="InterPro" id="IPR002810">
    <property type="entry name" value="NfeD-like_C"/>
</dbReference>
<dbReference type="GO" id="GO:0005886">
    <property type="term" value="C:plasma membrane"/>
    <property type="evidence" value="ECO:0000318"/>
    <property type="project" value="GO_Central"/>
</dbReference>
<evidence type="ECO:0000256" key="4">
    <source>
        <dbReference type="ARBA" id="ARBA00023136"/>
    </source>
</evidence>
<evidence type="ECO:0000313" key="9">
    <source>
        <dbReference type="EMBL" id="CAD72830.1"/>
    </source>
</evidence>
<feature type="domain" description="NfeD integral membrane" evidence="8">
    <location>
        <begin position="557"/>
        <end position="681"/>
    </location>
</feature>
<dbReference type="InterPro" id="IPR012340">
    <property type="entry name" value="NA-bd_OB-fold"/>
</dbReference>
<evidence type="ECO:0000256" key="3">
    <source>
        <dbReference type="ARBA" id="ARBA00022989"/>
    </source>
</evidence>
<evidence type="ECO:0000256" key="6">
    <source>
        <dbReference type="SAM" id="Phobius"/>
    </source>
</evidence>
<evidence type="ECO:0000259" key="8">
    <source>
        <dbReference type="Pfam" id="PF24961"/>
    </source>
</evidence>
<feature type="domain" description="NfeD-like C-terminal" evidence="7">
    <location>
        <begin position="713"/>
        <end position="767"/>
    </location>
</feature>
<dbReference type="SUPFAM" id="SSF52096">
    <property type="entry name" value="ClpP/crotonase"/>
    <property type="match status" value="1"/>
</dbReference>
<dbReference type="KEGG" id="rba:RB2785"/>
<feature type="transmembrane region" description="Helical" evidence="6">
    <location>
        <begin position="606"/>
        <end position="623"/>
    </location>
</feature>
<evidence type="ECO:0000256" key="2">
    <source>
        <dbReference type="ARBA" id="ARBA00022692"/>
    </source>
</evidence>
<dbReference type="Proteomes" id="UP000001025">
    <property type="component" value="Chromosome"/>
</dbReference>
<name>Q7UV96_RHOBA</name>
<evidence type="ECO:0000313" key="10">
    <source>
        <dbReference type="Proteomes" id="UP000001025"/>
    </source>
</evidence>
<dbReference type="InterPro" id="IPR056739">
    <property type="entry name" value="NfeD_membrane"/>
</dbReference>
<dbReference type="InParanoid" id="Q7UV96"/>
<dbReference type="PANTHER" id="PTHR33507">
    <property type="entry name" value="INNER MEMBRANE PROTEIN YBBJ"/>
    <property type="match status" value="1"/>
</dbReference>
<dbReference type="InterPro" id="IPR052165">
    <property type="entry name" value="Membrane_assoc_protease"/>
</dbReference>
<dbReference type="Gene3D" id="2.40.50.140">
    <property type="entry name" value="Nucleic acid-binding proteins"/>
    <property type="match status" value="1"/>
</dbReference>
<feature type="region of interest" description="Disordered" evidence="5">
    <location>
        <begin position="115"/>
        <end position="139"/>
    </location>
</feature>
<evidence type="ECO:0000259" key="7">
    <source>
        <dbReference type="Pfam" id="PF01957"/>
    </source>
</evidence>
<dbReference type="EnsemblBacteria" id="CAD72830">
    <property type="protein sequence ID" value="CAD72830"/>
    <property type="gene ID" value="RB2785"/>
</dbReference>
<dbReference type="PANTHER" id="PTHR33507:SF3">
    <property type="entry name" value="INNER MEMBRANE PROTEIN YBBJ"/>
    <property type="match status" value="1"/>
</dbReference>
<dbReference type="EMBL" id="BX294137">
    <property type="protein sequence ID" value="CAD72830.1"/>
    <property type="molecule type" value="Genomic_DNA"/>
</dbReference>
<keyword evidence="4 6" id="KW-0472">Membrane</keyword>
<dbReference type="PATRIC" id="fig|243090.15.peg.1282"/>
<evidence type="ECO:0000256" key="1">
    <source>
        <dbReference type="ARBA" id="ARBA00004141"/>
    </source>
</evidence>
<dbReference type="HOGENOM" id="CLU_024619_2_0_0"/>
<dbReference type="STRING" id="243090.RB2785"/>
<reference evidence="9 10" key="1">
    <citation type="journal article" date="2003" name="Proc. Natl. Acad. Sci. U.S.A.">
        <title>Complete genome sequence of the marine planctomycete Pirellula sp. strain 1.</title>
        <authorList>
            <person name="Gloeckner F.O."/>
            <person name="Kube M."/>
            <person name="Bauer M."/>
            <person name="Teeling H."/>
            <person name="Lombardot T."/>
            <person name="Ludwig W."/>
            <person name="Gade D."/>
            <person name="Beck A."/>
            <person name="Borzym K."/>
            <person name="Heitmann K."/>
            <person name="Rabus R."/>
            <person name="Schlesner H."/>
            <person name="Amann R."/>
            <person name="Reinhardt R."/>
        </authorList>
    </citation>
    <scope>NUCLEOTIDE SEQUENCE [LARGE SCALE GENOMIC DNA]</scope>
    <source>
        <strain evidence="10">DSM 10527 / NCIMB 13988 / SH1</strain>
    </source>
</reference>
<gene>
    <name evidence="9" type="ordered locus">RB2785</name>
</gene>
<dbReference type="Gene3D" id="3.90.226.10">
    <property type="entry name" value="2-enoyl-CoA Hydratase, Chain A, domain 1"/>
    <property type="match status" value="1"/>
</dbReference>
<organism evidence="9 10">
    <name type="scientific">Rhodopirellula baltica (strain DSM 10527 / NCIMB 13988 / SH1)</name>
    <dbReference type="NCBI Taxonomy" id="243090"/>
    <lineage>
        <taxon>Bacteria</taxon>
        <taxon>Pseudomonadati</taxon>
        <taxon>Planctomycetota</taxon>
        <taxon>Planctomycetia</taxon>
        <taxon>Pirellulales</taxon>
        <taxon>Pirellulaceae</taxon>
        <taxon>Rhodopirellula</taxon>
    </lineage>
</organism>
<evidence type="ECO:0000256" key="5">
    <source>
        <dbReference type="SAM" id="MobiDB-lite"/>
    </source>
</evidence>
<keyword evidence="2 6" id="KW-0812">Transmembrane</keyword>
<feature type="transmembrane region" description="Helical" evidence="6">
    <location>
        <begin position="576"/>
        <end position="594"/>
    </location>
</feature>
<sequence length="770" mass="81729">MDLSWSFAFHPPYNLGMNGQWFVLVGFRHSVVPGWGRSLWCLMFASLCMLFVRPGWAQTIATPETGVLIDVPSPLTGRDVDQILGRLSQIAVTSKRGDASDNGRTTVVLRLRESGSADQVAADRPSENKPTRDSNRAASTRATAFEDALKIARTISSADLKRVRVVAWVDGAVSGHDVLLPLASETILISSSGSIGDAGRFETQLDDTIGVLYQSIARRRALIPSELVDGLVDSGLEVAKVNLIDGESSFLSGDSLLADRADGRVASETTLANAGEPLVLDANQLRQIRAAAAVVDSVATVSDWLELKELQSDDPRSINQAVGRLVRVTGNITGSRVRRWQSNLAASIDSPDVNTWLVAIDSPGGNLNRSASLAASLADPGIAIQSVGGWVTGEARGDAALIALACQPLLMSPEATIGGSGADAMSADDVRRQSELIDMIAESTGRSAALIRGMLDPSISVHRYVHRRSGRVRYATSEQIRQESNEDAPSDWQRMEKVELATGLNAAQAIELGLAEATAESLQTAASSVGLNEVPPELSDRGLVRWVERLGGQTGLAMSLLVIGFMMLSIEASAPGLGLPGFISLVCFAFFFWIKYLAGTAEWAELLAFGLGLACIGIEIFVLPGFGIFGVGGLILTAIGVMLMSQTFVIPQNAYQLGELTRGLWVALGGLGGCVLGMILVRMYLPQAALATGLSMGVPEANLDESERLAHYDDLMGQTGEATTPLRPSGKARFGERIVPVVSDATAIDAGQSIRVIQVLGNRITVEAVD</sequence>